<sequence length="143" mass="15564">MWVIGLVLLVLKLKLNLLVVVVAFGGDCGGGWGEESALDMEDKIRGETFVDEQVSSVTTATTSVAKVGWKEFIGKEKGVVRVGLKGVVIELLWNLRTGMGVDAYIRALTTTIVLPITDWFSAYPALTSTLLLCLIIQFQCMLV</sequence>
<evidence type="ECO:0000313" key="2">
    <source>
        <dbReference type="Proteomes" id="UP001060215"/>
    </source>
</evidence>
<reference evidence="1 2" key="1">
    <citation type="journal article" date="2022" name="Plant J.">
        <title>Chromosome-level genome of Camellia lanceoleosa provides a valuable resource for understanding genome evolution and self-incompatibility.</title>
        <authorList>
            <person name="Gong W."/>
            <person name="Xiao S."/>
            <person name="Wang L."/>
            <person name="Liao Z."/>
            <person name="Chang Y."/>
            <person name="Mo W."/>
            <person name="Hu G."/>
            <person name="Li W."/>
            <person name="Zhao G."/>
            <person name="Zhu H."/>
            <person name="Hu X."/>
            <person name="Ji K."/>
            <person name="Xiang X."/>
            <person name="Song Q."/>
            <person name="Yuan D."/>
            <person name="Jin S."/>
            <person name="Zhang L."/>
        </authorList>
    </citation>
    <scope>NUCLEOTIDE SEQUENCE [LARGE SCALE GENOMIC DNA]</scope>
    <source>
        <strain evidence="1">SQ_2022a</strain>
    </source>
</reference>
<keyword evidence="2" id="KW-1185">Reference proteome</keyword>
<gene>
    <name evidence="1" type="ORF">LOK49_LG13G00096</name>
</gene>
<organism evidence="1 2">
    <name type="scientific">Camellia lanceoleosa</name>
    <dbReference type="NCBI Taxonomy" id="1840588"/>
    <lineage>
        <taxon>Eukaryota</taxon>
        <taxon>Viridiplantae</taxon>
        <taxon>Streptophyta</taxon>
        <taxon>Embryophyta</taxon>
        <taxon>Tracheophyta</taxon>
        <taxon>Spermatophyta</taxon>
        <taxon>Magnoliopsida</taxon>
        <taxon>eudicotyledons</taxon>
        <taxon>Gunneridae</taxon>
        <taxon>Pentapetalae</taxon>
        <taxon>asterids</taxon>
        <taxon>Ericales</taxon>
        <taxon>Theaceae</taxon>
        <taxon>Camellia</taxon>
    </lineage>
</organism>
<protein>
    <submittedName>
        <fullName evidence="1">Uncharacterized protein</fullName>
    </submittedName>
</protein>
<dbReference type="EMBL" id="CM045771">
    <property type="protein sequence ID" value="KAI7987176.1"/>
    <property type="molecule type" value="Genomic_DNA"/>
</dbReference>
<evidence type="ECO:0000313" key="1">
    <source>
        <dbReference type="EMBL" id="KAI7987176.1"/>
    </source>
</evidence>
<name>A0ACC0FEH9_9ERIC</name>
<accession>A0ACC0FEH9</accession>
<dbReference type="Proteomes" id="UP001060215">
    <property type="component" value="Chromosome 14"/>
</dbReference>
<comment type="caution">
    <text evidence="1">The sequence shown here is derived from an EMBL/GenBank/DDBJ whole genome shotgun (WGS) entry which is preliminary data.</text>
</comment>
<proteinExistence type="predicted"/>